<organism evidence="3">
    <name type="scientific">uncultured Leptolyngbya sp</name>
    <dbReference type="NCBI Taxonomy" id="332963"/>
    <lineage>
        <taxon>Bacteria</taxon>
        <taxon>Bacillati</taxon>
        <taxon>Cyanobacteriota</taxon>
        <taxon>Cyanophyceae</taxon>
        <taxon>Leptolyngbyales</taxon>
        <taxon>Leptolyngbyaceae</taxon>
        <taxon>Leptolyngbya group</taxon>
        <taxon>Leptolyngbya</taxon>
        <taxon>environmental samples</taxon>
    </lineage>
</organism>
<evidence type="ECO:0000313" key="3">
    <source>
        <dbReference type="EMBL" id="CAA9369558.1"/>
    </source>
</evidence>
<evidence type="ECO:0000259" key="2">
    <source>
        <dbReference type="Pfam" id="PF14232"/>
    </source>
</evidence>
<dbReference type="AlphaFoldDB" id="A0A6J4MXR0"/>
<dbReference type="Pfam" id="PF14231">
    <property type="entry name" value="GXWXG"/>
    <property type="match status" value="1"/>
</dbReference>
<dbReference type="InterPro" id="IPR025568">
    <property type="entry name" value="DUF4334"/>
</dbReference>
<keyword evidence="3" id="KW-0328">Glycosyltransferase</keyword>
<name>A0A6J4MXR0_9CYAN</name>
<keyword evidence="3" id="KW-0808">Transferase</keyword>
<dbReference type="GO" id="GO:0004044">
    <property type="term" value="F:amidophosphoribosyltransferase activity"/>
    <property type="evidence" value="ECO:0007669"/>
    <property type="project" value="UniProtKB-EC"/>
</dbReference>
<dbReference type="Pfam" id="PF14232">
    <property type="entry name" value="DUF4334"/>
    <property type="match status" value="1"/>
</dbReference>
<feature type="domain" description="DUF4334" evidence="2">
    <location>
        <begin position="124"/>
        <end position="178"/>
    </location>
</feature>
<dbReference type="Gene3D" id="2.40.128.580">
    <property type="entry name" value="GXWXG domain"/>
    <property type="match status" value="1"/>
</dbReference>
<proteinExistence type="predicted"/>
<sequence length="179" mass="20258">MKTFSEAMTVGSASTAEAWTIFDRLEPVAVNFMFGTWKGVSFPTDHPLDGVLEAYHWHGKRFVDAEHVHPLVFQTLSGGTTSVNPLWLLPSVSWLERRLPVPQSQAIGRLFQLCLPLLSTSSSAARLRLTHYRGKESAAMLYDNLPINDIFRQVDAQTVFSVMDLKGMEQPFFFVLRRE</sequence>
<evidence type="ECO:0000259" key="1">
    <source>
        <dbReference type="Pfam" id="PF14231"/>
    </source>
</evidence>
<dbReference type="EMBL" id="CADCTY010001407">
    <property type="protein sequence ID" value="CAA9369558.1"/>
    <property type="molecule type" value="Genomic_DNA"/>
</dbReference>
<reference evidence="3" key="1">
    <citation type="submission" date="2020-02" db="EMBL/GenBank/DDBJ databases">
        <authorList>
            <person name="Meier V. D."/>
        </authorList>
    </citation>
    <scope>NUCLEOTIDE SEQUENCE</scope>
    <source>
        <strain evidence="3">AVDCRST_MAG94</strain>
    </source>
</reference>
<accession>A0A6J4MXR0</accession>
<gene>
    <name evidence="3" type="ORF">AVDCRST_MAG94-4039</name>
</gene>
<dbReference type="InterPro" id="IPR025951">
    <property type="entry name" value="GXWXG_dom"/>
</dbReference>
<feature type="domain" description="GXWXG" evidence="1">
    <location>
        <begin position="21"/>
        <end position="76"/>
    </location>
</feature>
<protein>
    <submittedName>
        <fullName evidence="3">Amidophosphoribosyltransferase</fullName>
        <ecNumber evidence="3">2.4.2.14</ecNumber>
    </submittedName>
</protein>
<dbReference type="EC" id="2.4.2.14" evidence="3"/>